<gene>
    <name evidence="1" type="ORF">BGZ65_012036</name>
</gene>
<reference evidence="1" key="1">
    <citation type="journal article" date="2020" name="Fungal Divers.">
        <title>Resolving the Mortierellaceae phylogeny through synthesis of multi-gene phylogenetics and phylogenomics.</title>
        <authorList>
            <person name="Vandepol N."/>
            <person name="Liber J."/>
            <person name="Desiro A."/>
            <person name="Na H."/>
            <person name="Kennedy M."/>
            <person name="Barry K."/>
            <person name="Grigoriev I.V."/>
            <person name="Miller A.N."/>
            <person name="O'Donnell K."/>
            <person name="Stajich J.E."/>
            <person name="Bonito G."/>
        </authorList>
    </citation>
    <scope>NUCLEOTIDE SEQUENCE</scope>
    <source>
        <strain evidence="1">MES-2147</strain>
    </source>
</reference>
<protein>
    <submittedName>
        <fullName evidence="1">Uncharacterized protein</fullName>
    </submittedName>
</protein>
<dbReference type="Proteomes" id="UP000749646">
    <property type="component" value="Unassembled WGS sequence"/>
</dbReference>
<proteinExistence type="predicted"/>
<dbReference type="OrthoDB" id="2432435at2759"/>
<dbReference type="EMBL" id="JAAAHW010000214">
    <property type="protein sequence ID" value="KAG0005060.1"/>
    <property type="molecule type" value="Genomic_DNA"/>
</dbReference>
<accession>A0A9P6SUK8</accession>
<comment type="caution">
    <text evidence="1">The sequence shown here is derived from an EMBL/GenBank/DDBJ whole genome shotgun (WGS) entry which is preliminary data.</text>
</comment>
<organism evidence="1 2">
    <name type="scientific">Modicella reniformis</name>
    <dbReference type="NCBI Taxonomy" id="1440133"/>
    <lineage>
        <taxon>Eukaryota</taxon>
        <taxon>Fungi</taxon>
        <taxon>Fungi incertae sedis</taxon>
        <taxon>Mucoromycota</taxon>
        <taxon>Mortierellomycotina</taxon>
        <taxon>Mortierellomycetes</taxon>
        <taxon>Mortierellales</taxon>
        <taxon>Mortierellaceae</taxon>
        <taxon>Modicella</taxon>
    </lineage>
</organism>
<sequence>YLFKLLVIESRQSGNYEIEINSGRFIEEEGRITSNVLAKQFYDAMIKARESRNSISR</sequence>
<feature type="non-terminal residue" evidence="1">
    <location>
        <position position="57"/>
    </location>
</feature>
<evidence type="ECO:0000313" key="2">
    <source>
        <dbReference type="Proteomes" id="UP000749646"/>
    </source>
</evidence>
<dbReference type="AlphaFoldDB" id="A0A9P6SUK8"/>
<name>A0A9P6SUK8_9FUNG</name>
<keyword evidence="2" id="KW-1185">Reference proteome</keyword>
<evidence type="ECO:0000313" key="1">
    <source>
        <dbReference type="EMBL" id="KAG0005060.1"/>
    </source>
</evidence>